<keyword evidence="1" id="KW-1133">Transmembrane helix</keyword>
<keyword evidence="1" id="KW-0812">Transmembrane</keyword>
<keyword evidence="1" id="KW-0472">Membrane</keyword>
<comment type="caution">
    <text evidence="3">The sequence shown here is derived from an EMBL/GenBank/DDBJ whole genome shotgun (WGS) entry which is preliminary data.</text>
</comment>
<dbReference type="Pfam" id="PF01476">
    <property type="entry name" value="LysM"/>
    <property type="match status" value="1"/>
</dbReference>
<dbReference type="SMART" id="SM00257">
    <property type="entry name" value="LysM"/>
    <property type="match status" value="1"/>
</dbReference>
<evidence type="ECO:0000313" key="3">
    <source>
        <dbReference type="EMBL" id="NYD73903.1"/>
    </source>
</evidence>
<dbReference type="SUPFAM" id="SSF54106">
    <property type="entry name" value="LysM domain"/>
    <property type="match status" value="1"/>
</dbReference>
<dbReference type="EMBL" id="JACCBJ010000001">
    <property type="protein sequence ID" value="NYD73903.1"/>
    <property type="molecule type" value="Genomic_DNA"/>
</dbReference>
<sequence length="126" mass="13061">MSAVLISESVPTLRAVPPLPEGARVRLRLTRRGRAVLSALVALPLVIGALVFALNGGGAVATGEQTHVSFQYVTVESGDSLWSVAERVAPNADPRDVIADIVSLNGLDSAVVSPGQQLAVPAKYAH</sequence>
<dbReference type="CDD" id="cd00118">
    <property type="entry name" value="LysM"/>
    <property type="match status" value="1"/>
</dbReference>
<proteinExistence type="predicted"/>
<dbReference type="AlphaFoldDB" id="A0A852SZ10"/>
<accession>A0A852SZ10</accession>
<protein>
    <recommendedName>
        <fullName evidence="2">LysM domain-containing protein</fullName>
    </recommendedName>
</protein>
<dbReference type="InterPro" id="IPR018392">
    <property type="entry name" value="LysM"/>
</dbReference>
<feature type="domain" description="LysM" evidence="2">
    <location>
        <begin position="71"/>
        <end position="120"/>
    </location>
</feature>
<dbReference type="InterPro" id="IPR036779">
    <property type="entry name" value="LysM_dom_sf"/>
</dbReference>
<evidence type="ECO:0000313" key="4">
    <source>
        <dbReference type="Proteomes" id="UP000589620"/>
    </source>
</evidence>
<dbReference type="PROSITE" id="PS51782">
    <property type="entry name" value="LYSM"/>
    <property type="match status" value="1"/>
</dbReference>
<feature type="transmembrane region" description="Helical" evidence="1">
    <location>
        <begin position="35"/>
        <end position="54"/>
    </location>
</feature>
<keyword evidence="4" id="KW-1185">Reference proteome</keyword>
<evidence type="ECO:0000259" key="2">
    <source>
        <dbReference type="PROSITE" id="PS51782"/>
    </source>
</evidence>
<dbReference type="RefSeq" id="WP_218857035.1">
    <property type="nucleotide sequence ID" value="NZ_BAAAPX010000001.1"/>
</dbReference>
<name>A0A852SZ10_9MICO</name>
<gene>
    <name evidence="3" type="ORF">BJ963_001422</name>
</gene>
<reference evidence="3 4" key="1">
    <citation type="submission" date="2020-07" db="EMBL/GenBank/DDBJ databases">
        <title>Sequencing the genomes of 1000 actinobacteria strains.</title>
        <authorList>
            <person name="Klenk H.-P."/>
        </authorList>
    </citation>
    <scope>NUCLEOTIDE SEQUENCE [LARGE SCALE GENOMIC DNA]</scope>
    <source>
        <strain evidence="3 4">DSM 23871</strain>
    </source>
</reference>
<dbReference type="Gene3D" id="3.10.350.10">
    <property type="entry name" value="LysM domain"/>
    <property type="match status" value="1"/>
</dbReference>
<organism evidence="3 4">
    <name type="scientific">Leifsonia soli</name>
    <dbReference type="NCBI Taxonomy" id="582665"/>
    <lineage>
        <taxon>Bacteria</taxon>
        <taxon>Bacillati</taxon>
        <taxon>Actinomycetota</taxon>
        <taxon>Actinomycetes</taxon>
        <taxon>Micrococcales</taxon>
        <taxon>Microbacteriaceae</taxon>
        <taxon>Leifsonia</taxon>
    </lineage>
</organism>
<dbReference type="Proteomes" id="UP000589620">
    <property type="component" value="Unassembled WGS sequence"/>
</dbReference>
<evidence type="ECO:0000256" key="1">
    <source>
        <dbReference type="SAM" id="Phobius"/>
    </source>
</evidence>